<accession>E3SMF3</accession>
<reference evidence="2 3" key="1">
    <citation type="submission" date="2009-10" db="EMBL/GenBank/DDBJ databases">
        <title>The Genome Sequence of Cyanophage 9515-10a.</title>
        <authorList>
            <consortium name="The Broad Institute Genome Sequencing Platform"/>
            <person name="Henn M.R."/>
            <person name="Sullivan M.S."/>
            <person name="Osburne M.S."/>
            <person name="Levin J."/>
            <person name="Malboeuf C."/>
            <person name="Casali M."/>
            <person name="Russ C."/>
            <person name="Lennon N."/>
            <person name="Erlich R."/>
            <person name="Young S.K."/>
            <person name="Koehrsen M."/>
            <person name="Yandava C."/>
            <person name="Zeng Q."/>
            <person name="Alvarado L."/>
            <person name="Anderson S."/>
            <person name="Berlin A."/>
            <person name="Borenstein D."/>
            <person name="Chen Z."/>
            <person name="Engels R."/>
            <person name="Freedman E."/>
            <person name="Gellesch M."/>
            <person name="Goldberg J."/>
            <person name="Green L."/>
            <person name="Griggs A."/>
            <person name="Gujja S."/>
            <person name="Heiman D."/>
            <person name="Hepburn T."/>
            <person name="Howarth C."/>
            <person name="Jen D."/>
            <person name="Larson L."/>
            <person name="Lewis B."/>
            <person name="Mehta T."/>
            <person name="Park D."/>
            <person name="Pearson M."/>
            <person name="Roberts A."/>
            <person name="Ryan E."/>
            <person name="Saif S."/>
            <person name="Shea T."/>
            <person name="Shenoy N."/>
            <person name="Sisk P."/>
            <person name="Stolte C."/>
            <person name="Sykes S."/>
            <person name="Walk T."/>
            <person name="White J."/>
            <person name="Yu Q."/>
            <person name="Coleman M.L."/>
            <person name="Huang K.H."/>
            <person name="Weigele P.R."/>
            <person name="DeFrancesco A.S."/>
            <person name="Kern S.E."/>
            <person name="Thompson L.R."/>
            <person name="Fu R."/>
            <person name="Hombeck B."/>
            <person name="Chisholm S.W."/>
            <person name="Haas B."/>
            <person name="Nusbaum C."/>
            <person name="Galagan J."/>
            <person name="Birren B."/>
        </authorList>
    </citation>
    <scope>NUCLEOTIDE SEQUENCE [LARGE SCALE GENOMIC DNA]</scope>
    <source>
        <strain evidence="2">9515-10a</strain>
    </source>
</reference>
<keyword evidence="1" id="KW-0812">Transmembrane</keyword>
<dbReference type="GeneID" id="11538019"/>
<dbReference type="RefSeq" id="YP_005087420.1">
    <property type="nucleotide sequence ID" value="NC_016657.1"/>
</dbReference>
<dbReference type="KEGG" id="vg:11538019"/>
<name>E3SMF3_9CAUD</name>
<sequence length="133" mass="14604">MSVNLGLKLKVPAVPKELPPMEIEFKPPTARIPGYVPMVIPPNNLETPEGVEAESTEEPVAPQVQIPVLDIKMPLPTAEVVATATYAAVAAVATTTLATPFFDQIKKKLQKFIQGKVDKWKEKRKQRKDSSES</sequence>
<keyword evidence="3" id="KW-1185">Reference proteome</keyword>
<proteinExistence type="predicted"/>
<dbReference type="EMBL" id="GU071100">
    <property type="protein sequence ID" value="ADP00048.1"/>
    <property type="molecule type" value="Genomic_DNA"/>
</dbReference>
<evidence type="ECO:0000313" key="2">
    <source>
        <dbReference type="EMBL" id="ADP00048.1"/>
    </source>
</evidence>
<gene>
    <name evidence="2" type="ORF">CYOG_00027</name>
</gene>
<evidence type="ECO:0000256" key="1">
    <source>
        <dbReference type="SAM" id="Phobius"/>
    </source>
</evidence>
<evidence type="ECO:0000313" key="3">
    <source>
        <dbReference type="Proteomes" id="UP000006529"/>
    </source>
</evidence>
<protein>
    <submittedName>
        <fullName evidence="2">Predicted protein</fullName>
    </submittedName>
</protein>
<keyword evidence="1" id="KW-0472">Membrane</keyword>
<organism evidence="2 3">
    <name type="scientific">Cyanophage 9515-10a</name>
    <dbReference type="NCBI Taxonomy" id="444875"/>
    <lineage>
        <taxon>Viruses</taxon>
        <taxon>Duplodnaviria</taxon>
        <taxon>Heunggongvirae</taxon>
        <taxon>Uroviricota</taxon>
        <taxon>Caudoviricetes</taxon>
        <taxon>Autographivirales</taxon>
        <taxon>Sechaudvirinae</taxon>
        <taxon>Tangaroavirus</taxon>
        <taxon>Tangaroavirus tv951510a</taxon>
    </lineage>
</organism>
<feature type="transmembrane region" description="Helical" evidence="1">
    <location>
        <begin position="80"/>
        <end position="102"/>
    </location>
</feature>
<keyword evidence="1" id="KW-1133">Transmembrane helix</keyword>
<dbReference type="OrthoDB" id="28592at10239"/>
<dbReference type="Proteomes" id="UP000006529">
    <property type="component" value="Segment"/>
</dbReference>